<dbReference type="SUPFAM" id="SSF81383">
    <property type="entry name" value="F-box domain"/>
    <property type="match status" value="1"/>
</dbReference>
<dbReference type="KEGG" id="act:ACLA_006850"/>
<feature type="domain" description="F-box" evidence="1">
    <location>
        <begin position="1"/>
        <end position="46"/>
    </location>
</feature>
<dbReference type="AlphaFoldDB" id="A1CDK0"/>
<dbReference type="InterPro" id="IPR036047">
    <property type="entry name" value="F-box-like_dom_sf"/>
</dbReference>
<keyword evidence="3" id="KW-1185">Reference proteome</keyword>
<dbReference type="OMA" id="IHECHLS"/>
<sequence length="515" mass="57963">MSITKIPMEILDLVLSDLDLTSIKALRLTSRSFSTTCMTQSFLDSLRQPETDLSEASLVRLDALASNPVLRQHCHTLVILAPYHDSAALEKIIAKGRETGVTDIDGSLFVPWSRECSKEELARAAREVAWLKGQHDAQQARSAADAIRTLAAILRRFATLDTIRLDAALRQSNSFDLDSNNGSLLAMWAQASWAHDVTMAALARSRVSVRKLDIYRTTTRCGIPCGDYGRHLAGWSAGDLSAVGGGLEALSLSLSTDIDEGTVERFAFAGRTATHKTSVLDTWLSVQADYQNSSPQLPEITRMLQNSPRLSRLDLRLYHLEYDDLERYDWIFDSIATHVRLPELQDCKLSGFMVTENSLSLFLKTHPRLRTLSLRGLYLTKGTWPPILAHLSSAMPDLDLLDLSSLWTRDPEPEPEQKANTARASRKIHLLNLEPVWDTSRPVDWEDEPTSYRCVDNDFVVHSRVFEKPDLQQGLRFRQPALTEPMWAADAREWAERRHAEYGPPYEESSWSFVG</sequence>
<dbReference type="VEuPathDB" id="FungiDB:ACLA_006850"/>
<evidence type="ECO:0000313" key="3">
    <source>
        <dbReference type="Proteomes" id="UP000006701"/>
    </source>
</evidence>
<dbReference type="OrthoDB" id="3886018at2759"/>
<accession>A1CDK0</accession>
<dbReference type="EMBL" id="DS027051">
    <property type="protein sequence ID" value="EAW11927.1"/>
    <property type="molecule type" value="Genomic_DNA"/>
</dbReference>
<name>A1CDK0_ASPCL</name>
<dbReference type="Proteomes" id="UP000006701">
    <property type="component" value="Unassembled WGS sequence"/>
</dbReference>
<dbReference type="InterPro" id="IPR001810">
    <property type="entry name" value="F-box_dom"/>
</dbReference>
<organism evidence="2 3">
    <name type="scientific">Aspergillus clavatus (strain ATCC 1007 / CBS 513.65 / DSM 816 / NCTC 3887 / NRRL 1 / QM 1276 / 107)</name>
    <dbReference type="NCBI Taxonomy" id="344612"/>
    <lineage>
        <taxon>Eukaryota</taxon>
        <taxon>Fungi</taxon>
        <taxon>Dikarya</taxon>
        <taxon>Ascomycota</taxon>
        <taxon>Pezizomycotina</taxon>
        <taxon>Eurotiomycetes</taxon>
        <taxon>Eurotiomycetidae</taxon>
        <taxon>Eurotiales</taxon>
        <taxon>Aspergillaceae</taxon>
        <taxon>Aspergillus</taxon>
        <taxon>Aspergillus subgen. Fumigati</taxon>
    </lineage>
</organism>
<evidence type="ECO:0000313" key="2">
    <source>
        <dbReference type="EMBL" id="EAW11927.1"/>
    </source>
</evidence>
<dbReference type="Gene3D" id="3.80.10.10">
    <property type="entry name" value="Ribonuclease Inhibitor"/>
    <property type="match status" value="1"/>
</dbReference>
<dbReference type="PROSITE" id="PS50181">
    <property type="entry name" value="FBOX"/>
    <property type="match status" value="1"/>
</dbReference>
<dbReference type="SUPFAM" id="SSF52047">
    <property type="entry name" value="RNI-like"/>
    <property type="match status" value="1"/>
</dbReference>
<dbReference type="RefSeq" id="XP_001273353.1">
    <property type="nucleotide sequence ID" value="XM_001273352.1"/>
</dbReference>
<evidence type="ECO:0000259" key="1">
    <source>
        <dbReference type="PROSITE" id="PS50181"/>
    </source>
</evidence>
<reference evidence="2 3" key="1">
    <citation type="journal article" date="2008" name="PLoS Genet.">
        <title>Genomic islands in the pathogenic filamentous fungus Aspergillus fumigatus.</title>
        <authorList>
            <person name="Fedorova N.D."/>
            <person name="Khaldi N."/>
            <person name="Joardar V.S."/>
            <person name="Maiti R."/>
            <person name="Amedeo P."/>
            <person name="Anderson M.J."/>
            <person name="Crabtree J."/>
            <person name="Silva J.C."/>
            <person name="Badger J.H."/>
            <person name="Albarraq A."/>
            <person name="Angiuoli S."/>
            <person name="Bussey H."/>
            <person name="Bowyer P."/>
            <person name="Cotty P.J."/>
            <person name="Dyer P.S."/>
            <person name="Egan A."/>
            <person name="Galens K."/>
            <person name="Fraser-Liggett C.M."/>
            <person name="Haas B.J."/>
            <person name="Inman J.M."/>
            <person name="Kent R."/>
            <person name="Lemieux S."/>
            <person name="Malavazi I."/>
            <person name="Orvis J."/>
            <person name="Roemer T."/>
            <person name="Ronning C.M."/>
            <person name="Sundaram J.P."/>
            <person name="Sutton G."/>
            <person name="Turner G."/>
            <person name="Venter J.C."/>
            <person name="White O.R."/>
            <person name="Whitty B.R."/>
            <person name="Youngman P."/>
            <person name="Wolfe K.H."/>
            <person name="Goldman G.H."/>
            <person name="Wortman J.R."/>
            <person name="Jiang B."/>
            <person name="Denning D.W."/>
            <person name="Nierman W.C."/>
        </authorList>
    </citation>
    <scope>NUCLEOTIDE SEQUENCE [LARGE SCALE GENOMIC DNA]</scope>
    <source>
        <strain evidence="3">ATCC 1007 / CBS 513.65 / DSM 816 / NCTC 3887 / NRRL 1</strain>
    </source>
</reference>
<dbReference type="GeneID" id="4705576"/>
<gene>
    <name evidence="2" type="ORF">ACLA_006850</name>
</gene>
<proteinExistence type="predicted"/>
<dbReference type="InterPro" id="IPR032675">
    <property type="entry name" value="LRR_dom_sf"/>
</dbReference>
<dbReference type="HOGENOM" id="CLU_509933_0_0_1"/>
<protein>
    <submittedName>
        <fullName evidence="2">F-box domain protein</fullName>
    </submittedName>
</protein>